<dbReference type="AlphaFoldDB" id="A0A813FJJ8"/>
<keyword evidence="4" id="KW-1185">Reference proteome</keyword>
<gene>
    <name evidence="2" type="ORF">PGLA1383_LOCUS30420</name>
    <name evidence="3" type="ORF">PGLA2088_LOCUS25756</name>
</gene>
<evidence type="ECO:0000313" key="3">
    <source>
        <dbReference type="EMBL" id="CAE8688092.1"/>
    </source>
</evidence>
<accession>A0A813FJJ8</accession>
<reference evidence="2" key="1">
    <citation type="submission" date="2021-02" db="EMBL/GenBank/DDBJ databases">
        <authorList>
            <person name="Dougan E. K."/>
            <person name="Rhodes N."/>
            <person name="Thang M."/>
            <person name="Chan C."/>
        </authorList>
    </citation>
    <scope>NUCLEOTIDE SEQUENCE</scope>
</reference>
<organism evidence="2 4">
    <name type="scientific">Polarella glacialis</name>
    <name type="common">Dinoflagellate</name>
    <dbReference type="NCBI Taxonomy" id="89957"/>
    <lineage>
        <taxon>Eukaryota</taxon>
        <taxon>Sar</taxon>
        <taxon>Alveolata</taxon>
        <taxon>Dinophyceae</taxon>
        <taxon>Suessiales</taxon>
        <taxon>Suessiaceae</taxon>
        <taxon>Polarella</taxon>
    </lineage>
</organism>
<feature type="compositionally biased region" description="Basic and acidic residues" evidence="1">
    <location>
        <begin position="16"/>
        <end position="29"/>
    </location>
</feature>
<dbReference type="Proteomes" id="UP000626109">
    <property type="component" value="Unassembled WGS sequence"/>
</dbReference>
<evidence type="ECO:0000313" key="4">
    <source>
        <dbReference type="Proteomes" id="UP000654075"/>
    </source>
</evidence>
<dbReference type="Proteomes" id="UP000654075">
    <property type="component" value="Unassembled WGS sequence"/>
</dbReference>
<dbReference type="EMBL" id="CAJNNV010025139">
    <property type="protein sequence ID" value="CAE8612630.1"/>
    <property type="molecule type" value="Genomic_DNA"/>
</dbReference>
<feature type="region of interest" description="Disordered" evidence="1">
    <location>
        <begin position="1"/>
        <end position="45"/>
    </location>
</feature>
<comment type="caution">
    <text evidence="2">The sequence shown here is derived from an EMBL/GenBank/DDBJ whole genome shotgun (WGS) entry which is preliminary data.</text>
</comment>
<evidence type="ECO:0000313" key="2">
    <source>
        <dbReference type="EMBL" id="CAE8612630.1"/>
    </source>
</evidence>
<protein>
    <submittedName>
        <fullName evidence="2">Uncharacterized protein</fullName>
    </submittedName>
</protein>
<dbReference type="EMBL" id="CAJNNW010026846">
    <property type="protein sequence ID" value="CAE8688092.1"/>
    <property type="molecule type" value="Genomic_DNA"/>
</dbReference>
<proteinExistence type="predicted"/>
<name>A0A813FJJ8_POLGL</name>
<evidence type="ECO:0000256" key="1">
    <source>
        <dbReference type="SAM" id="MobiDB-lite"/>
    </source>
</evidence>
<sequence length="77" mass="8139">MGCYNSKAATAAVEPKQLESNEAAKDAKLTEPATDMLDSEKTNPAEITPIIPDVADNELDVFVKEVIPEAPACGCFA</sequence>